<proteinExistence type="predicted"/>
<accession>A0A0S2ZMP7</accession>
<evidence type="ECO:0000256" key="1">
    <source>
        <dbReference type="SAM" id="Phobius"/>
    </source>
</evidence>
<dbReference type="KEGG" id="fhw:RN87_06555"/>
<gene>
    <name evidence="2" type="ORF">RN87_06555</name>
</gene>
<dbReference type="Proteomes" id="UP000063275">
    <property type="component" value="Chromosome"/>
</dbReference>
<keyword evidence="1" id="KW-0812">Transmembrane</keyword>
<keyword evidence="1" id="KW-0472">Membrane</keyword>
<reference evidence="2 3" key="1">
    <citation type="submission" date="2015-11" db="EMBL/GenBank/DDBJ databases">
        <authorList>
            <person name="Zhang Y."/>
            <person name="Guo Z."/>
        </authorList>
    </citation>
    <scope>NUCLEOTIDE SEQUENCE [LARGE SCALE GENOMIC DNA]</scope>
    <source>
        <strain evidence="2 3">ChDC F174</strain>
    </source>
</reference>
<dbReference type="EMBL" id="CP013331">
    <property type="protein sequence ID" value="ALQ40192.1"/>
    <property type="molecule type" value="Genomic_DNA"/>
</dbReference>
<feature type="transmembrane region" description="Helical" evidence="1">
    <location>
        <begin position="25"/>
        <end position="45"/>
    </location>
</feature>
<evidence type="ECO:0000313" key="2">
    <source>
        <dbReference type="EMBL" id="ALQ40192.1"/>
    </source>
</evidence>
<name>A0A0S2ZMP7_9FUSO</name>
<evidence type="ECO:0000313" key="3">
    <source>
        <dbReference type="Proteomes" id="UP000063275"/>
    </source>
</evidence>
<feature type="transmembrane region" description="Helical" evidence="1">
    <location>
        <begin position="57"/>
        <end position="77"/>
    </location>
</feature>
<keyword evidence="1" id="KW-1133">Transmembrane helix</keyword>
<sequence length="80" mass="8795">MGILSLIFGIGSILIRQLFNDVETFFVGVILSVILGIFGLISGFSGIKNKNQEGLSVLGFMISIAGFLYGTFLWIIFRIF</sequence>
<organism evidence="2">
    <name type="scientific">Fusobacterium hwasookii ChDC F174</name>
    <dbReference type="NCBI Taxonomy" id="1307442"/>
    <lineage>
        <taxon>Bacteria</taxon>
        <taxon>Fusobacteriati</taxon>
        <taxon>Fusobacteriota</taxon>
        <taxon>Fusobacteriia</taxon>
        <taxon>Fusobacteriales</taxon>
        <taxon>Fusobacteriaceae</taxon>
        <taxon>Fusobacterium</taxon>
    </lineage>
</organism>
<dbReference type="AlphaFoldDB" id="A0A0S2ZMP7"/>
<protein>
    <submittedName>
        <fullName evidence="2">Uncharacterized protein</fullName>
    </submittedName>
</protein>
<dbReference type="RefSeq" id="WP_029492626.1">
    <property type="nucleotide sequence ID" value="NZ_ATKF01000017.1"/>
</dbReference>